<evidence type="ECO:0000256" key="6">
    <source>
        <dbReference type="SAM" id="MobiDB-lite"/>
    </source>
</evidence>
<comment type="similarity">
    <text evidence="1 4 5">Belongs to the bacterial ribosomal protein bL17 family.</text>
</comment>
<feature type="compositionally biased region" description="Basic and acidic residues" evidence="6">
    <location>
        <begin position="161"/>
        <end position="172"/>
    </location>
</feature>
<sequence length="190" mass="21210">MQIICTVLRSQQLNKMRHGKKHNHLGRKAEHRQALLANLTIALITHKRITTTLAKAKALRVHMEPLVTKAKNDSTHNRRVVFSYLQNKDAIKELFDVVGPKIGDRPGGYLRIIKIGFRRSDASDMAMIEFVDFNDLYNPSSAEAKAAAGKSRRSRRGGAKKATETTAAKEETTATTETAEVATEEVEDKE</sequence>
<dbReference type="HOGENOM" id="CLU_074407_0_1_10"/>
<name>F4KXU4_HALH1</name>
<evidence type="ECO:0000256" key="5">
    <source>
        <dbReference type="RuleBase" id="RU000660"/>
    </source>
</evidence>
<dbReference type="InterPro" id="IPR000456">
    <property type="entry name" value="Ribosomal_bL17"/>
</dbReference>
<evidence type="ECO:0000313" key="7">
    <source>
        <dbReference type="EMBL" id="AEE52603.1"/>
    </source>
</evidence>
<dbReference type="PANTHER" id="PTHR14413:SF16">
    <property type="entry name" value="LARGE RIBOSOMAL SUBUNIT PROTEIN BL17M"/>
    <property type="match status" value="1"/>
</dbReference>
<dbReference type="Pfam" id="PF01196">
    <property type="entry name" value="Ribosomal_L17"/>
    <property type="match status" value="1"/>
</dbReference>
<dbReference type="InterPro" id="IPR036373">
    <property type="entry name" value="Ribosomal_bL17_sf"/>
</dbReference>
<dbReference type="NCBIfam" id="TIGR00059">
    <property type="entry name" value="L17"/>
    <property type="match status" value="1"/>
</dbReference>
<dbReference type="KEGG" id="hhy:Halhy_4769"/>
<dbReference type="HAMAP" id="MF_01368">
    <property type="entry name" value="Ribosomal_bL17"/>
    <property type="match status" value="1"/>
</dbReference>
<dbReference type="Gene3D" id="3.90.1030.10">
    <property type="entry name" value="Ribosomal protein L17"/>
    <property type="match status" value="1"/>
</dbReference>
<organism evidence="7 8">
    <name type="scientific">Haliscomenobacter hydrossis (strain ATCC 27775 / DSM 1100 / LMG 10767 / O)</name>
    <dbReference type="NCBI Taxonomy" id="760192"/>
    <lineage>
        <taxon>Bacteria</taxon>
        <taxon>Pseudomonadati</taxon>
        <taxon>Bacteroidota</taxon>
        <taxon>Saprospiria</taxon>
        <taxon>Saprospirales</taxon>
        <taxon>Haliscomenobacteraceae</taxon>
        <taxon>Haliscomenobacter</taxon>
    </lineage>
</organism>
<dbReference type="GO" id="GO:0006412">
    <property type="term" value="P:translation"/>
    <property type="evidence" value="ECO:0007669"/>
    <property type="project" value="UniProtKB-UniRule"/>
</dbReference>
<dbReference type="STRING" id="760192.Halhy_4769"/>
<evidence type="ECO:0000256" key="1">
    <source>
        <dbReference type="ARBA" id="ARBA00008777"/>
    </source>
</evidence>
<dbReference type="AlphaFoldDB" id="F4KXU4"/>
<evidence type="ECO:0000256" key="4">
    <source>
        <dbReference type="HAMAP-Rule" id="MF_01368"/>
    </source>
</evidence>
<accession>F4KXU4</accession>
<dbReference type="PROSITE" id="PS01167">
    <property type="entry name" value="RIBOSOMAL_L17"/>
    <property type="match status" value="1"/>
</dbReference>
<protein>
    <recommendedName>
        <fullName evidence="4">Large ribosomal subunit protein bL17</fullName>
    </recommendedName>
</protein>
<feature type="compositionally biased region" description="Basic residues" evidence="6">
    <location>
        <begin position="150"/>
        <end position="159"/>
    </location>
</feature>
<evidence type="ECO:0000256" key="2">
    <source>
        <dbReference type="ARBA" id="ARBA00022980"/>
    </source>
</evidence>
<keyword evidence="2 4" id="KW-0689">Ribosomal protein</keyword>
<dbReference type="PANTHER" id="PTHR14413">
    <property type="entry name" value="RIBOSOMAL PROTEIN L17"/>
    <property type="match status" value="1"/>
</dbReference>
<reference evidence="7 8" key="1">
    <citation type="journal article" date="2011" name="Stand. Genomic Sci.">
        <title>Complete genome sequence of Haliscomenobacter hydrossis type strain (O).</title>
        <authorList>
            <consortium name="US DOE Joint Genome Institute (JGI-PGF)"/>
            <person name="Daligault H."/>
            <person name="Lapidus A."/>
            <person name="Zeytun A."/>
            <person name="Nolan M."/>
            <person name="Lucas S."/>
            <person name="Del Rio T.G."/>
            <person name="Tice H."/>
            <person name="Cheng J.F."/>
            <person name="Tapia R."/>
            <person name="Han C."/>
            <person name="Goodwin L."/>
            <person name="Pitluck S."/>
            <person name="Liolios K."/>
            <person name="Pagani I."/>
            <person name="Ivanova N."/>
            <person name="Huntemann M."/>
            <person name="Mavromatis K."/>
            <person name="Mikhailova N."/>
            <person name="Pati A."/>
            <person name="Chen A."/>
            <person name="Palaniappan K."/>
            <person name="Land M."/>
            <person name="Hauser L."/>
            <person name="Brambilla E.M."/>
            <person name="Rohde M."/>
            <person name="Verbarg S."/>
            <person name="Goker M."/>
            <person name="Bristow J."/>
            <person name="Eisen J.A."/>
            <person name="Markowitz V."/>
            <person name="Hugenholtz P."/>
            <person name="Kyrpides N.C."/>
            <person name="Klenk H.P."/>
            <person name="Woyke T."/>
        </authorList>
    </citation>
    <scope>NUCLEOTIDE SEQUENCE [LARGE SCALE GENOMIC DNA]</scope>
    <source>
        <strain evidence="8">ATCC 27775 / DSM 1100 / LMG 10767 / O</strain>
    </source>
</reference>
<dbReference type="EMBL" id="CP002691">
    <property type="protein sequence ID" value="AEE52603.1"/>
    <property type="molecule type" value="Genomic_DNA"/>
</dbReference>
<evidence type="ECO:0000313" key="8">
    <source>
        <dbReference type="Proteomes" id="UP000008461"/>
    </source>
</evidence>
<dbReference type="GO" id="GO:0022625">
    <property type="term" value="C:cytosolic large ribosomal subunit"/>
    <property type="evidence" value="ECO:0007669"/>
    <property type="project" value="TreeGrafter"/>
</dbReference>
<keyword evidence="8" id="KW-1185">Reference proteome</keyword>
<comment type="subunit">
    <text evidence="4">Part of the 50S ribosomal subunit. Contacts protein L32.</text>
</comment>
<feature type="region of interest" description="Disordered" evidence="6">
    <location>
        <begin position="145"/>
        <end position="190"/>
    </location>
</feature>
<proteinExistence type="inferred from homology"/>
<keyword evidence="3 4" id="KW-0687">Ribonucleoprotein</keyword>
<gene>
    <name evidence="4" type="primary">rplQ</name>
    <name evidence="7" type="ordered locus">Halhy_4769</name>
</gene>
<dbReference type="eggNOG" id="COG0203">
    <property type="taxonomic scope" value="Bacteria"/>
</dbReference>
<reference key="2">
    <citation type="submission" date="2011-04" db="EMBL/GenBank/DDBJ databases">
        <title>Complete sequence of chromosome of Haliscomenobacter hydrossis DSM 1100.</title>
        <authorList>
            <consortium name="US DOE Joint Genome Institute (JGI-PGF)"/>
            <person name="Lucas S."/>
            <person name="Han J."/>
            <person name="Lapidus A."/>
            <person name="Bruce D."/>
            <person name="Goodwin L."/>
            <person name="Pitluck S."/>
            <person name="Peters L."/>
            <person name="Kyrpides N."/>
            <person name="Mavromatis K."/>
            <person name="Ivanova N."/>
            <person name="Ovchinnikova G."/>
            <person name="Pagani I."/>
            <person name="Daligault H."/>
            <person name="Detter J.C."/>
            <person name="Han C."/>
            <person name="Land M."/>
            <person name="Hauser L."/>
            <person name="Markowitz V."/>
            <person name="Cheng J.-F."/>
            <person name="Hugenholtz P."/>
            <person name="Woyke T."/>
            <person name="Wu D."/>
            <person name="Verbarg S."/>
            <person name="Frueling A."/>
            <person name="Brambilla E."/>
            <person name="Klenk H.-P."/>
            <person name="Eisen J.A."/>
        </authorList>
    </citation>
    <scope>NUCLEOTIDE SEQUENCE</scope>
    <source>
        <strain>DSM 1100</strain>
    </source>
</reference>
<dbReference type="SUPFAM" id="SSF64263">
    <property type="entry name" value="Prokaryotic ribosomal protein L17"/>
    <property type="match status" value="1"/>
</dbReference>
<dbReference type="GO" id="GO:0003735">
    <property type="term" value="F:structural constituent of ribosome"/>
    <property type="evidence" value="ECO:0007669"/>
    <property type="project" value="InterPro"/>
</dbReference>
<evidence type="ECO:0000256" key="3">
    <source>
        <dbReference type="ARBA" id="ARBA00023274"/>
    </source>
</evidence>
<dbReference type="Proteomes" id="UP000008461">
    <property type="component" value="Chromosome"/>
</dbReference>
<dbReference type="InterPro" id="IPR047859">
    <property type="entry name" value="Ribosomal_bL17_CS"/>
</dbReference>